<organism evidence="2 3">
    <name type="scientific">Choanephora cucurbitarum</name>
    <dbReference type="NCBI Taxonomy" id="101091"/>
    <lineage>
        <taxon>Eukaryota</taxon>
        <taxon>Fungi</taxon>
        <taxon>Fungi incertae sedis</taxon>
        <taxon>Mucoromycota</taxon>
        <taxon>Mucoromycotina</taxon>
        <taxon>Mucoromycetes</taxon>
        <taxon>Mucorales</taxon>
        <taxon>Mucorineae</taxon>
        <taxon>Choanephoraceae</taxon>
        <taxon>Choanephoroideae</taxon>
        <taxon>Choanephora</taxon>
    </lineage>
</organism>
<accession>A0A1C7MUT3</accession>
<dbReference type="EMBL" id="LUGH01002452">
    <property type="protein sequence ID" value="OBZ80186.1"/>
    <property type="molecule type" value="Genomic_DNA"/>
</dbReference>
<feature type="domain" description="ISXO2-like transposase" evidence="1">
    <location>
        <begin position="26"/>
        <end position="93"/>
    </location>
</feature>
<dbReference type="PANTHER" id="PTHR47163">
    <property type="entry name" value="DDE_TNP_IS1595 DOMAIN-CONTAINING PROTEIN"/>
    <property type="match status" value="1"/>
</dbReference>
<name>A0A1C7MUT3_9FUNG</name>
<dbReference type="InterPro" id="IPR053164">
    <property type="entry name" value="IS1016-like_transposase"/>
</dbReference>
<evidence type="ECO:0000259" key="1">
    <source>
        <dbReference type="Pfam" id="PF12762"/>
    </source>
</evidence>
<dbReference type="InterPro" id="IPR024445">
    <property type="entry name" value="Tnp_ISXO2-like"/>
</dbReference>
<keyword evidence="3" id="KW-1185">Reference proteome</keyword>
<protein>
    <recommendedName>
        <fullName evidence="1">ISXO2-like transposase domain-containing protein</fullName>
    </recommendedName>
</protein>
<dbReference type="Pfam" id="PF12762">
    <property type="entry name" value="DDE_Tnp_IS1595"/>
    <property type="match status" value="1"/>
</dbReference>
<evidence type="ECO:0000313" key="2">
    <source>
        <dbReference type="EMBL" id="OBZ80186.1"/>
    </source>
</evidence>
<gene>
    <name evidence="2" type="ORF">A0J61_11765</name>
</gene>
<dbReference type="Proteomes" id="UP000093000">
    <property type="component" value="Unassembled WGS sequence"/>
</dbReference>
<proteinExistence type="predicted"/>
<dbReference type="OrthoDB" id="2278611at2759"/>
<dbReference type="PANTHER" id="PTHR47163:SF2">
    <property type="entry name" value="SI:DKEY-17M8.2"/>
    <property type="match status" value="1"/>
</dbReference>
<comment type="caution">
    <text evidence="2">The sequence shown here is derived from an EMBL/GenBank/DDBJ whole genome shotgun (WGS) entry which is preliminary data.</text>
</comment>
<dbReference type="AlphaFoldDB" id="A0A1C7MUT3"/>
<evidence type="ECO:0000313" key="3">
    <source>
        <dbReference type="Proteomes" id="UP000093000"/>
    </source>
</evidence>
<sequence>MTDCHIGGYDKNGSSIIVEIDELKFGKRKRFRGHHVEGVWVVGGVERTPHRHCFMVVVPDRSARTLLSMIEEFVLPATTVHTDCWAGYNLIESMGRELAH</sequence>
<reference evidence="2 3" key="1">
    <citation type="submission" date="2016-03" db="EMBL/GenBank/DDBJ databases">
        <title>Choanephora cucurbitarum.</title>
        <authorList>
            <person name="Min B."/>
            <person name="Park H."/>
            <person name="Park J.-H."/>
            <person name="Shin H.-D."/>
            <person name="Choi I.-G."/>
        </authorList>
    </citation>
    <scope>NUCLEOTIDE SEQUENCE [LARGE SCALE GENOMIC DNA]</scope>
    <source>
        <strain evidence="2 3">KUS-F28377</strain>
    </source>
</reference>
<dbReference type="STRING" id="101091.A0A1C7MUT3"/>
<dbReference type="InParanoid" id="A0A1C7MUT3"/>